<proteinExistence type="predicted"/>
<dbReference type="EMBL" id="SJPX01000005">
    <property type="protein sequence ID" value="TWU48103.1"/>
    <property type="molecule type" value="Genomic_DNA"/>
</dbReference>
<accession>A0A5C6EED0</accession>
<organism evidence="2 3">
    <name type="scientific">Rubripirellula reticaptiva</name>
    <dbReference type="NCBI Taxonomy" id="2528013"/>
    <lineage>
        <taxon>Bacteria</taxon>
        <taxon>Pseudomonadati</taxon>
        <taxon>Planctomycetota</taxon>
        <taxon>Planctomycetia</taxon>
        <taxon>Pirellulales</taxon>
        <taxon>Pirellulaceae</taxon>
        <taxon>Rubripirellula</taxon>
    </lineage>
</organism>
<keyword evidence="1" id="KW-0812">Transmembrane</keyword>
<evidence type="ECO:0000256" key="1">
    <source>
        <dbReference type="SAM" id="Phobius"/>
    </source>
</evidence>
<dbReference type="OrthoDB" id="291192at2"/>
<dbReference type="Pfam" id="PF19451">
    <property type="entry name" value="DUF5989"/>
    <property type="match status" value="1"/>
</dbReference>
<evidence type="ECO:0000313" key="3">
    <source>
        <dbReference type="Proteomes" id="UP000317977"/>
    </source>
</evidence>
<keyword evidence="3" id="KW-1185">Reference proteome</keyword>
<dbReference type="Proteomes" id="UP000317977">
    <property type="component" value="Unassembled WGS sequence"/>
</dbReference>
<comment type="caution">
    <text evidence="2">The sequence shown here is derived from an EMBL/GenBank/DDBJ whole genome shotgun (WGS) entry which is preliminary data.</text>
</comment>
<dbReference type="InterPro" id="IPR046031">
    <property type="entry name" value="DUF5989"/>
</dbReference>
<reference evidence="2 3" key="1">
    <citation type="submission" date="2019-02" db="EMBL/GenBank/DDBJ databases">
        <title>Deep-cultivation of Planctomycetes and their phenomic and genomic characterization uncovers novel biology.</title>
        <authorList>
            <person name="Wiegand S."/>
            <person name="Jogler M."/>
            <person name="Boedeker C."/>
            <person name="Pinto D."/>
            <person name="Vollmers J."/>
            <person name="Rivas-Marin E."/>
            <person name="Kohn T."/>
            <person name="Peeters S.H."/>
            <person name="Heuer A."/>
            <person name="Rast P."/>
            <person name="Oberbeckmann S."/>
            <person name="Bunk B."/>
            <person name="Jeske O."/>
            <person name="Meyerdierks A."/>
            <person name="Storesund J.E."/>
            <person name="Kallscheuer N."/>
            <person name="Luecker S."/>
            <person name="Lage O.M."/>
            <person name="Pohl T."/>
            <person name="Merkel B.J."/>
            <person name="Hornburger P."/>
            <person name="Mueller R.-W."/>
            <person name="Bruemmer F."/>
            <person name="Labrenz M."/>
            <person name="Spormann A.M."/>
            <person name="Op Den Camp H."/>
            <person name="Overmann J."/>
            <person name="Amann R."/>
            <person name="Jetten M.S.M."/>
            <person name="Mascher T."/>
            <person name="Medema M.H."/>
            <person name="Devos D.P."/>
            <person name="Kaster A.-K."/>
            <person name="Ovreas L."/>
            <person name="Rohde M."/>
            <person name="Galperin M.Y."/>
            <person name="Jogler C."/>
        </authorList>
    </citation>
    <scope>NUCLEOTIDE SEQUENCE [LARGE SCALE GENOMIC DNA]</scope>
    <source>
        <strain evidence="2 3">Poly59</strain>
    </source>
</reference>
<protein>
    <submittedName>
        <fullName evidence="2">Uncharacterized protein</fullName>
    </submittedName>
</protein>
<keyword evidence="1" id="KW-1133">Transmembrane helix</keyword>
<evidence type="ECO:0000313" key="2">
    <source>
        <dbReference type="EMBL" id="TWU48103.1"/>
    </source>
</evidence>
<keyword evidence="1" id="KW-0472">Membrane</keyword>
<dbReference type="RefSeq" id="WP_146536514.1">
    <property type="nucleotide sequence ID" value="NZ_SJPX01000005.1"/>
</dbReference>
<sequence>MNKKSESNRPDPKRVAVKDPGIIREFASFLRYNKKWWIAPILIVTVLMMAMVFLSASPAAPFIYALF</sequence>
<dbReference type="AlphaFoldDB" id="A0A5C6EED0"/>
<gene>
    <name evidence="2" type="ORF">Poly59_49480</name>
</gene>
<feature type="transmembrane region" description="Helical" evidence="1">
    <location>
        <begin position="36"/>
        <end position="64"/>
    </location>
</feature>
<name>A0A5C6EED0_9BACT</name>